<feature type="compositionally biased region" description="Acidic residues" evidence="1">
    <location>
        <begin position="103"/>
        <end position="118"/>
    </location>
</feature>
<evidence type="ECO:0000313" key="2">
    <source>
        <dbReference type="EMBL" id="CAK9220166.1"/>
    </source>
</evidence>
<keyword evidence="3" id="KW-1185">Reference proteome</keyword>
<protein>
    <recommendedName>
        <fullName evidence="4">Transmembrane protein PGPGW</fullName>
    </recommendedName>
</protein>
<evidence type="ECO:0008006" key="4">
    <source>
        <dbReference type="Google" id="ProtNLM"/>
    </source>
</evidence>
<dbReference type="Proteomes" id="UP001497512">
    <property type="component" value="Chromosome 3"/>
</dbReference>
<accession>A0ABP0UFJ0</accession>
<name>A0ABP0UFJ0_9BRYO</name>
<sequence length="118" mass="13346">MRLKIKLHKGQQLWLAGLALITGVLVVLQLIPPVYAALALVVLYFVSRRHAVEVQRQWERQQAAELAQQSKERRRLAALPAKKRKSIEKGKLKKQQQPADRCEEQEGGEATDVAAVEE</sequence>
<gene>
    <name evidence="2" type="ORF">CSSPTR1EN2_LOCUS15235</name>
</gene>
<reference evidence="2" key="1">
    <citation type="submission" date="2024-02" db="EMBL/GenBank/DDBJ databases">
        <authorList>
            <consortium name="ELIXIR-Norway"/>
            <consortium name="Elixir Norway"/>
        </authorList>
    </citation>
    <scope>NUCLEOTIDE SEQUENCE</scope>
</reference>
<dbReference type="EMBL" id="OZ019895">
    <property type="protein sequence ID" value="CAK9220166.1"/>
    <property type="molecule type" value="Genomic_DNA"/>
</dbReference>
<organism evidence="2 3">
    <name type="scientific">Sphagnum troendelagicum</name>
    <dbReference type="NCBI Taxonomy" id="128251"/>
    <lineage>
        <taxon>Eukaryota</taxon>
        <taxon>Viridiplantae</taxon>
        <taxon>Streptophyta</taxon>
        <taxon>Embryophyta</taxon>
        <taxon>Bryophyta</taxon>
        <taxon>Sphagnophytina</taxon>
        <taxon>Sphagnopsida</taxon>
        <taxon>Sphagnales</taxon>
        <taxon>Sphagnaceae</taxon>
        <taxon>Sphagnum</taxon>
    </lineage>
</organism>
<feature type="compositionally biased region" description="Basic residues" evidence="1">
    <location>
        <begin position="72"/>
        <end position="94"/>
    </location>
</feature>
<proteinExistence type="predicted"/>
<feature type="region of interest" description="Disordered" evidence="1">
    <location>
        <begin position="69"/>
        <end position="118"/>
    </location>
</feature>
<evidence type="ECO:0000256" key="1">
    <source>
        <dbReference type="SAM" id="MobiDB-lite"/>
    </source>
</evidence>
<evidence type="ECO:0000313" key="3">
    <source>
        <dbReference type="Proteomes" id="UP001497512"/>
    </source>
</evidence>